<dbReference type="PANTHER" id="PTHR23526:SF2">
    <property type="entry name" value="MAJOR FACILITATOR SUPERFAMILY (MFS) PROFILE DOMAIN-CONTAINING PROTEIN"/>
    <property type="match status" value="1"/>
</dbReference>
<keyword evidence="2" id="KW-0472">Membrane</keyword>
<dbReference type="CDD" id="cd06174">
    <property type="entry name" value="MFS"/>
    <property type="match status" value="1"/>
</dbReference>
<dbReference type="Pfam" id="PF07690">
    <property type="entry name" value="MFS_1"/>
    <property type="match status" value="1"/>
</dbReference>
<evidence type="ECO:0000313" key="4">
    <source>
        <dbReference type="Proteomes" id="UP000184386"/>
    </source>
</evidence>
<organism evidence="3 4">
    <name type="scientific">Anaerocolumna jejuensis DSM 15929</name>
    <dbReference type="NCBI Taxonomy" id="1121322"/>
    <lineage>
        <taxon>Bacteria</taxon>
        <taxon>Bacillati</taxon>
        <taxon>Bacillota</taxon>
        <taxon>Clostridia</taxon>
        <taxon>Lachnospirales</taxon>
        <taxon>Lachnospiraceae</taxon>
        <taxon>Anaerocolumna</taxon>
    </lineage>
</organism>
<feature type="transmembrane region" description="Helical" evidence="2">
    <location>
        <begin position="399"/>
        <end position="418"/>
    </location>
</feature>
<feature type="transmembrane region" description="Helical" evidence="2">
    <location>
        <begin position="301"/>
        <end position="319"/>
    </location>
</feature>
<dbReference type="Proteomes" id="UP000184386">
    <property type="component" value="Unassembled WGS sequence"/>
</dbReference>
<name>A0A1M6R7G6_9FIRM</name>
<feature type="transmembrane region" description="Helical" evidence="2">
    <location>
        <begin position="69"/>
        <end position="88"/>
    </location>
</feature>
<evidence type="ECO:0000313" key="3">
    <source>
        <dbReference type="EMBL" id="SHK28393.1"/>
    </source>
</evidence>
<feature type="transmembrane region" description="Helical" evidence="2">
    <location>
        <begin position="365"/>
        <end position="387"/>
    </location>
</feature>
<dbReference type="SUPFAM" id="SSF103473">
    <property type="entry name" value="MFS general substrate transporter"/>
    <property type="match status" value="1"/>
</dbReference>
<gene>
    <name evidence="3" type="ORF">SAMN02745136_02176</name>
</gene>
<feature type="transmembrane region" description="Helical" evidence="2">
    <location>
        <begin position="339"/>
        <end position="359"/>
    </location>
</feature>
<dbReference type="Gene3D" id="1.20.1250.20">
    <property type="entry name" value="MFS general substrate transporter like domains"/>
    <property type="match status" value="2"/>
</dbReference>
<accession>A0A1M6R7G6</accession>
<feature type="transmembrane region" description="Helical" evidence="2">
    <location>
        <begin position="100"/>
        <end position="121"/>
    </location>
</feature>
<keyword evidence="2" id="KW-0812">Transmembrane</keyword>
<dbReference type="RefSeq" id="WP_073275679.1">
    <property type="nucleotide sequence ID" value="NZ_FRAC01000010.1"/>
</dbReference>
<proteinExistence type="predicted"/>
<dbReference type="OrthoDB" id="1714505at2"/>
<evidence type="ECO:0000256" key="2">
    <source>
        <dbReference type="SAM" id="Phobius"/>
    </source>
</evidence>
<dbReference type="GO" id="GO:0022857">
    <property type="term" value="F:transmembrane transporter activity"/>
    <property type="evidence" value="ECO:0007669"/>
    <property type="project" value="InterPro"/>
</dbReference>
<dbReference type="PANTHER" id="PTHR23526">
    <property type="entry name" value="INTEGRAL MEMBRANE TRANSPORT PROTEIN-RELATED"/>
    <property type="match status" value="1"/>
</dbReference>
<feature type="transmembrane region" description="Helical" evidence="2">
    <location>
        <begin position="276"/>
        <end position="295"/>
    </location>
</feature>
<dbReference type="InterPro" id="IPR052528">
    <property type="entry name" value="Sugar_transport-like"/>
</dbReference>
<dbReference type="GO" id="GO:0005886">
    <property type="term" value="C:plasma membrane"/>
    <property type="evidence" value="ECO:0007669"/>
    <property type="project" value="UniProtKB-SubCell"/>
</dbReference>
<feature type="transmembrane region" description="Helical" evidence="2">
    <location>
        <begin position="201"/>
        <end position="218"/>
    </location>
</feature>
<feature type="transmembrane region" description="Helical" evidence="2">
    <location>
        <begin position="167"/>
        <end position="189"/>
    </location>
</feature>
<sequence>MSHNLNYINQYLLAKFRRIYFMALPESKEDYKKSRVNYTIGDSAAQTIVQLAGGTFLASLMTYCKISDANIGIITSLASLAALSQIFLIQFMGRIKKYKFLVCFTSLQRILFSTIYFIPFLNIDNRYKAIAIIVLYFIGQIFVQIGTPASQDWIASLVPSRLRGKYFSIKDSIAVFVVSGVMLAAGMVLDYFKANAIRTGFLIVGLLIFILVIINVAAMSKMKEPRTSFLNESGKEMHGRLAKKAKEKDADTEKENRKSLLKEITEAFENRKFRKALILQSLYITGFYISVPFVASYQVNILKLPYTFMMLVGFICNLYRIYITPKFGRMADKYGMARILRYSLTILGLNVLIIGVTVPGNAYPLHIIGSVLASTAWAFVGIGLFGVQLDFFQSDKRMIWLSLVSSISGLWGFLVSIVGGKLLNFFESNPVTIYGRYIYPQQILNILGFLILIVSSLYIKLRIETEKIDTNRKDGRVSV</sequence>
<feature type="transmembrane region" description="Helical" evidence="2">
    <location>
        <begin position="438"/>
        <end position="459"/>
    </location>
</feature>
<protein>
    <submittedName>
        <fullName evidence="3">Major Facilitator Superfamily protein</fullName>
    </submittedName>
</protein>
<dbReference type="EMBL" id="FRAC01000010">
    <property type="protein sequence ID" value="SHK28393.1"/>
    <property type="molecule type" value="Genomic_DNA"/>
</dbReference>
<comment type="subcellular location">
    <subcellularLocation>
        <location evidence="1">Cell membrane</location>
        <topology evidence="1">Multi-pass membrane protein</topology>
    </subcellularLocation>
</comment>
<dbReference type="STRING" id="1121322.SAMN02745136_02176"/>
<dbReference type="InterPro" id="IPR036259">
    <property type="entry name" value="MFS_trans_sf"/>
</dbReference>
<dbReference type="InterPro" id="IPR011701">
    <property type="entry name" value="MFS"/>
</dbReference>
<keyword evidence="2" id="KW-1133">Transmembrane helix</keyword>
<reference evidence="3 4" key="1">
    <citation type="submission" date="2016-11" db="EMBL/GenBank/DDBJ databases">
        <authorList>
            <person name="Jaros S."/>
            <person name="Januszkiewicz K."/>
            <person name="Wedrychowicz H."/>
        </authorList>
    </citation>
    <scope>NUCLEOTIDE SEQUENCE [LARGE SCALE GENOMIC DNA]</scope>
    <source>
        <strain evidence="3 4">DSM 15929</strain>
    </source>
</reference>
<feature type="transmembrane region" description="Helical" evidence="2">
    <location>
        <begin position="127"/>
        <end position="146"/>
    </location>
</feature>
<evidence type="ECO:0000256" key="1">
    <source>
        <dbReference type="ARBA" id="ARBA00004651"/>
    </source>
</evidence>
<dbReference type="AlphaFoldDB" id="A0A1M6R7G6"/>
<keyword evidence="4" id="KW-1185">Reference proteome</keyword>